<gene>
    <name evidence="2" type="ORF">GCM10007890_14000</name>
</gene>
<dbReference type="Proteomes" id="UP001157440">
    <property type="component" value="Unassembled WGS sequence"/>
</dbReference>
<proteinExistence type="predicted"/>
<name>A0AA37WRT5_9HYPH</name>
<keyword evidence="1" id="KW-0732">Signal</keyword>
<protein>
    <recommendedName>
        <fullName evidence="4">Chitosanase</fullName>
    </recommendedName>
</protein>
<feature type="signal peptide" evidence="1">
    <location>
        <begin position="1"/>
        <end position="27"/>
    </location>
</feature>
<feature type="chain" id="PRO_5041355509" description="Chitosanase" evidence="1">
    <location>
        <begin position="28"/>
        <end position="271"/>
    </location>
</feature>
<reference evidence="3" key="1">
    <citation type="journal article" date="2019" name="Int. J. Syst. Evol. Microbiol.">
        <title>The Global Catalogue of Microorganisms (GCM) 10K type strain sequencing project: providing services to taxonomists for standard genome sequencing and annotation.</title>
        <authorList>
            <consortium name="The Broad Institute Genomics Platform"/>
            <consortium name="The Broad Institute Genome Sequencing Center for Infectious Disease"/>
            <person name="Wu L."/>
            <person name="Ma J."/>
        </authorList>
    </citation>
    <scope>NUCLEOTIDE SEQUENCE [LARGE SCALE GENOMIC DNA]</scope>
    <source>
        <strain evidence="3">NBRC 103632</strain>
    </source>
</reference>
<evidence type="ECO:0000313" key="2">
    <source>
        <dbReference type="EMBL" id="GLS69387.1"/>
    </source>
</evidence>
<evidence type="ECO:0000313" key="3">
    <source>
        <dbReference type="Proteomes" id="UP001157440"/>
    </source>
</evidence>
<accession>A0AA37WRT5</accession>
<dbReference type="AlphaFoldDB" id="A0AA37WRT5"/>
<comment type="caution">
    <text evidence="2">The sequence shown here is derived from an EMBL/GenBank/DDBJ whole genome shotgun (WGS) entry which is preliminary data.</text>
</comment>
<dbReference type="EMBL" id="BSPL01000011">
    <property type="protein sequence ID" value="GLS69387.1"/>
    <property type="molecule type" value="Genomic_DNA"/>
</dbReference>
<dbReference type="RefSeq" id="WP_238194831.1">
    <property type="nucleotide sequence ID" value="NZ_BPQZ01000002.1"/>
</dbReference>
<organism evidence="2 3">
    <name type="scientific">Methylobacterium tardum</name>
    <dbReference type="NCBI Taxonomy" id="374432"/>
    <lineage>
        <taxon>Bacteria</taxon>
        <taxon>Pseudomonadati</taxon>
        <taxon>Pseudomonadota</taxon>
        <taxon>Alphaproteobacteria</taxon>
        <taxon>Hyphomicrobiales</taxon>
        <taxon>Methylobacteriaceae</taxon>
        <taxon>Methylobacterium</taxon>
    </lineage>
</organism>
<sequence length="271" mass="29038">MRKTVRAALCGLVLQAAASLGAGPAVAGDCQAQAINVLKSASSNGYAVFRTVKDKAFFRTWLDCGDAKYGLPTAVHESVHVITADGDAFPLVGGGAVKRPAEDAALFAPARISRLFRSSLFVDTYLRPKGATSAVDFRYLLDELNSYTHDLDTAVALNDRRDPDVQQHHRDGLAALMSFVALYIETAENDPSAWSALKRPGTTAAVSTLWAQAERTMVASCRIPDFGDEDKDFLGKLCAMRTQAALGRFLGRAPICPKACLNTGPKTASRD</sequence>
<evidence type="ECO:0008006" key="4">
    <source>
        <dbReference type="Google" id="ProtNLM"/>
    </source>
</evidence>
<evidence type="ECO:0000256" key="1">
    <source>
        <dbReference type="SAM" id="SignalP"/>
    </source>
</evidence>
<keyword evidence="3" id="KW-1185">Reference proteome</keyword>